<dbReference type="Gene3D" id="3.40.30.10">
    <property type="entry name" value="Glutaredoxin"/>
    <property type="match status" value="1"/>
</dbReference>
<comment type="caution">
    <text evidence="2">The sequence shown here is derived from an EMBL/GenBank/DDBJ whole genome shotgun (WGS) entry which is preliminary data.</text>
</comment>
<dbReference type="InterPro" id="IPR036249">
    <property type="entry name" value="Thioredoxin-like_sf"/>
</dbReference>
<dbReference type="RefSeq" id="WP_213638075.1">
    <property type="nucleotide sequence ID" value="NZ_JADPMV010000001.1"/>
</dbReference>
<keyword evidence="3" id="KW-1185">Reference proteome</keyword>
<dbReference type="EMBL" id="JADPMV010000001">
    <property type="protein sequence ID" value="MBS7660710.1"/>
    <property type="molecule type" value="Genomic_DNA"/>
</dbReference>
<accession>A0ABS5PW26</accession>
<evidence type="ECO:0000313" key="2">
    <source>
        <dbReference type="EMBL" id="MBS7660710.1"/>
    </source>
</evidence>
<sequence>MIDLYTAAPASGRTVAKLLEKPPCRAQALRFAEQGHRAPALLKISRSGRIPASVDRGDERFAVRASGAILIHLAARAGQLLPPAARARPALPRGLQVSQRGVGDASALRNAQPMPIR</sequence>
<reference evidence="2 3" key="1">
    <citation type="journal article" date="2021" name="Syst. Appl. Microbiol.">
        <title>Pseudomonas lalucatii sp. nov. isolated from Vallgornera, a karstic cave in Mallorca, Western Mediterranean.</title>
        <authorList>
            <person name="Busquets A."/>
            <person name="Mulet M."/>
            <person name="Gomila M."/>
            <person name="Garcia-Valdes E."/>
        </authorList>
    </citation>
    <scope>NUCLEOTIDE SEQUENCE [LARGE SCALE GENOMIC DNA]</scope>
    <source>
        <strain evidence="2 3">R1b54</strain>
    </source>
</reference>
<evidence type="ECO:0000256" key="1">
    <source>
        <dbReference type="SAM" id="MobiDB-lite"/>
    </source>
</evidence>
<dbReference type="Proteomes" id="UP001196601">
    <property type="component" value="Unassembled WGS sequence"/>
</dbReference>
<evidence type="ECO:0000313" key="3">
    <source>
        <dbReference type="Proteomes" id="UP001196601"/>
    </source>
</evidence>
<name>A0ABS5PW26_9PSED</name>
<evidence type="ECO:0008006" key="4">
    <source>
        <dbReference type="Google" id="ProtNLM"/>
    </source>
</evidence>
<organism evidence="2 3">
    <name type="scientific">Pseudomonas lalucatii</name>
    <dbReference type="NCBI Taxonomy" id="1424203"/>
    <lineage>
        <taxon>Bacteria</taxon>
        <taxon>Pseudomonadati</taxon>
        <taxon>Pseudomonadota</taxon>
        <taxon>Gammaproteobacteria</taxon>
        <taxon>Pseudomonadales</taxon>
        <taxon>Pseudomonadaceae</taxon>
        <taxon>Pseudomonas</taxon>
    </lineage>
</organism>
<gene>
    <name evidence="2" type="ORF">I0D00_01945</name>
</gene>
<dbReference type="SUPFAM" id="SSF52833">
    <property type="entry name" value="Thioredoxin-like"/>
    <property type="match status" value="1"/>
</dbReference>
<proteinExistence type="predicted"/>
<protein>
    <recommendedName>
        <fullName evidence="4">GST N-terminal domain-containing protein</fullName>
    </recommendedName>
</protein>
<feature type="region of interest" description="Disordered" evidence="1">
    <location>
        <begin position="95"/>
        <end position="117"/>
    </location>
</feature>